<reference evidence="13 14" key="1">
    <citation type="submission" date="2017-06" db="EMBL/GenBank/DDBJ databases">
        <title>Draft Genome Sequence of Natranaerobius trueperi halophilic, alkalithermophilic bacteria from soda lakes.</title>
        <authorList>
            <person name="Zhao B."/>
        </authorList>
    </citation>
    <scope>NUCLEOTIDE SEQUENCE [LARGE SCALE GENOMIC DNA]</scope>
    <source>
        <strain evidence="13 14">DSM 18760</strain>
    </source>
</reference>
<dbReference type="InterPro" id="IPR036421">
    <property type="entry name" value="Fe_dep_repressor_sf"/>
</dbReference>
<evidence type="ECO:0000256" key="7">
    <source>
        <dbReference type="ARBA" id="ARBA00023125"/>
    </source>
</evidence>
<evidence type="ECO:0000256" key="9">
    <source>
        <dbReference type="ARBA" id="ARBA00023163"/>
    </source>
</evidence>
<dbReference type="FunFam" id="1.10.10.10:FF:000189">
    <property type="entry name" value="HTH-type transcriptional regulator MntR"/>
    <property type="match status" value="1"/>
</dbReference>
<dbReference type="InterPro" id="IPR022687">
    <property type="entry name" value="HTH_DTXR"/>
</dbReference>
<evidence type="ECO:0000313" key="14">
    <source>
        <dbReference type="Proteomes" id="UP000214588"/>
    </source>
</evidence>
<evidence type="ECO:0000256" key="1">
    <source>
        <dbReference type="ARBA" id="ARBA00004496"/>
    </source>
</evidence>
<dbReference type="Proteomes" id="UP000214588">
    <property type="component" value="Unassembled WGS sequence"/>
</dbReference>
<dbReference type="PANTHER" id="PTHR33238">
    <property type="entry name" value="IRON (METAL) DEPENDENT REPRESSOR, DTXR FAMILY"/>
    <property type="match status" value="1"/>
</dbReference>
<comment type="similarity">
    <text evidence="2">Belongs to the DtxR/MntR family.</text>
</comment>
<dbReference type="RefSeq" id="WP_089022424.1">
    <property type="nucleotide sequence ID" value="NZ_NIQC01000001.1"/>
</dbReference>
<keyword evidence="9" id="KW-0804">Transcription</keyword>
<keyword evidence="4" id="KW-0963">Cytoplasm</keyword>
<keyword evidence="14" id="KW-1185">Reference proteome</keyword>
<dbReference type="InterPro" id="IPR050536">
    <property type="entry name" value="DtxR_MntR_Metal-Reg"/>
</dbReference>
<dbReference type="Gene3D" id="1.10.60.10">
    <property type="entry name" value="Iron dependent repressor, metal binding and dimerisation domain"/>
    <property type="match status" value="1"/>
</dbReference>
<dbReference type="GO" id="GO:0005737">
    <property type="term" value="C:cytoplasm"/>
    <property type="evidence" value="ECO:0007669"/>
    <property type="project" value="UniProtKB-SubCell"/>
</dbReference>
<dbReference type="AlphaFoldDB" id="A0A226C3L0"/>
<dbReference type="InterPro" id="IPR022689">
    <property type="entry name" value="Iron_dep_repressor"/>
</dbReference>
<comment type="subunit">
    <text evidence="3">Homodimer.</text>
</comment>
<keyword evidence="8" id="KW-0010">Activator</keyword>
<keyword evidence="5" id="KW-0678">Repressor</keyword>
<dbReference type="EMBL" id="NIQC01000001">
    <property type="protein sequence ID" value="OWZ85000.1"/>
    <property type="molecule type" value="Genomic_DNA"/>
</dbReference>
<evidence type="ECO:0000256" key="8">
    <source>
        <dbReference type="ARBA" id="ARBA00023159"/>
    </source>
</evidence>
<accession>A0A226C3L0</accession>
<dbReference type="SUPFAM" id="SSF47979">
    <property type="entry name" value="Iron-dependent repressor protein, dimerization domain"/>
    <property type="match status" value="1"/>
</dbReference>
<dbReference type="GO" id="GO:0003677">
    <property type="term" value="F:DNA binding"/>
    <property type="evidence" value="ECO:0007669"/>
    <property type="project" value="UniProtKB-KW"/>
</dbReference>
<dbReference type="PROSITE" id="PS50944">
    <property type="entry name" value="HTH_DTXR"/>
    <property type="match status" value="1"/>
</dbReference>
<evidence type="ECO:0000256" key="2">
    <source>
        <dbReference type="ARBA" id="ARBA00007871"/>
    </source>
</evidence>
<dbReference type="GO" id="GO:0003700">
    <property type="term" value="F:DNA-binding transcription factor activity"/>
    <property type="evidence" value="ECO:0007669"/>
    <property type="project" value="InterPro"/>
</dbReference>
<gene>
    <name evidence="13" type="ORF">CDO51_00960</name>
</gene>
<evidence type="ECO:0000256" key="4">
    <source>
        <dbReference type="ARBA" id="ARBA00022490"/>
    </source>
</evidence>
<evidence type="ECO:0000256" key="5">
    <source>
        <dbReference type="ARBA" id="ARBA00022491"/>
    </source>
</evidence>
<comment type="subcellular location">
    <subcellularLocation>
        <location evidence="1">Cytoplasm</location>
    </subcellularLocation>
</comment>
<dbReference type="InterPro" id="IPR036388">
    <property type="entry name" value="WH-like_DNA-bd_sf"/>
</dbReference>
<dbReference type="Gene3D" id="1.10.10.10">
    <property type="entry name" value="Winged helix-like DNA-binding domain superfamily/Winged helix DNA-binding domain"/>
    <property type="match status" value="1"/>
</dbReference>
<dbReference type="OrthoDB" id="9791355at2"/>
<sequence length="163" mass="19414">MSKDKQKFGQFFTDRGYEIQADKDTLTPSMEDYLEMIIRISDTRGYTRVSELADNLNVKPASVSRMIKKLCNKSYLNYEKYGMIHLTEKGKKYGRYLLKRHQLLEEFFKTIGTEGDVQREVERIEHHISFENYQNLSLLVDFLKNNPSIITKFSEYKKQYKKK</sequence>
<dbReference type="PANTHER" id="PTHR33238:SF11">
    <property type="entry name" value="TRANSCRIPTIONAL REGULATOR MNTR"/>
    <property type="match status" value="1"/>
</dbReference>
<dbReference type="SMART" id="SM00529">
    <property type="entry name" value="HTH_DTXR"/>
    <property type="match status" value="1"/>
</dbReference>
<evidence type="ECO:0000256" key="11">
    <source>
        <dbReference type="ARBA" id="ARBA00032593"/>
    </source>
</evidence>
<dbReference type="InterPro" id="IPR001367">
    <property type="entry name" value="Fe_dep_repressor"/>
</dbReference>
<evidence type="ECO:0000256" key="6">
    <source>
        <dbReference type="ARBA" id="ARBA00023015"/>
    </source>
</evidence>
<dbReference type="NCBIfam" id="NF003025">
    <property type="entry name" value="PRK03902.1"/>
    <property type="match status" value="1"/>
</dbReference>
<keyword evidence="7 13" id="KW-0238">DNA-binding</keyword>
<dbReference type="Pfam" id="PF02742">
    <property type="entry name" value="Fe_dep_repr_C"/>
    <property type="match status" value="1"/>
</dbReference>
<evidence type="ECO:0000259" key="12">
    <source>
        <dbReference type="PROSITE" id="PS50944"/>
    </source>
</evidence>
<evidence type="ECO:0000256" key="10">
    <source>
        <dbReference type="ARBA" id="ARBA00023211"/>
    </source>
</evidence>
<dbReference type="GO" id="GO:0046983">
    <property type="term" value="F:protein dimerization activity"/>
    <property type="evidence" value="ECO:0007669"/>
    <property type="project" value="InterPro"/>
</dbReference>
<name>A0A226C3L0_9FIRM</name>
<feature type="domain" description="HTH dtxR-type" evidence="12">
    <location>
        <begin position="26"/>
        <end position="87"/>
    </location>
</feature>
<evidence type="ECO:0000256" key="3">
    <source>
        <dbReference type="ARBA" id="ARBA00011738"/>
    </source>
</evidence>
<comment type="caution">
    <text evidence="13">The sequence shown here is derived from an EMBL/GenBank/DDBJ whole genome shotgun (WGS) entry which is preliminary data.</text>
</comment>
<dbReference type="SUPFAM" id="SSF46785">
    <property type="entry name" value="Winged helix' DNA-binding domain"/>
    <property type="match status" value="1"/>
</dbReference>
<protein>
    <recommendedName>
        <fullName evidence="11">Manganese transport regulator</fullName>
    </recommendedName>
</protein>
<keyword evidence="6" id="KW-0805">Transcription regulation</keyword>
<dbReference type="Pfam" id="PF01325">
    <property type="entry name" value="Fe_dep_repress"/>
    <property type="match status" value="1"/>
</dbReference>
<organism evidence="13 14">
    <name type="scientific">Natranaerobius trueperi</name>
    <dbReference type="NCBI Taxonomy" id="759412"/>
    <lineage>
        <taxon>Bacteria</taxon>
        <taxon>Bacillati</taxon>
        <taxon>Bacillota</taxon>
        <taxon>Clostridia</taxon>
        <taxon>Natranaerobiales</taxon>
        <taxon>Natranaerobiaceae</taxon>
        <taxon>Natranaerobius</taxon>
    </lineage>
</organism>
<dbReference type="InterPro" id="IPR036390">
    <property type="entry name" value="WH_DNA-bd_sf"/>
</dbReference>
<evidence type="ECO:0000313" key="13">
    <source>
        <dbReference type="EMBL" id="OWZ85000.1"/>
    </source>
</evidence>
<dbReference type="GO" id="GO:0046914">
    <property type="term" value="F:transition metal ion binding"/>
    <property type="evidence" value="ECO:0007669"/>
    <property type="project" value="InterPro"/>
</dbReference>
<keyword evidence="10" id="KW-0464">Manganese</keyword>
<proteinExistence type="inferred from homology"/>